<evidence type="ECO:0000313" key="1">
    <source>
        <dbReference type="EMBL" id="CAC5403230.1"/>
    </source>
</evidence>
<dbReference type="AlphaFoldDB" id="A0A6J8D7Y4"/>
<protein>
    <submittedName>
        <fullName evidence="1">Uncharacterized protein</fullName>
    </submittedName>
</protein>
<reference evidence="1 2" key="1">
    <citation type="submission" date="2020-06" db="EMBL/GenBank/DDBJ databases">
        <authorList>
            <person name="Li R."/>
            <person name="Bekaert M."/>
        </authorList>
    </citation>
    <scope>NUCLEOTIDE SEQUENCE [LARGE SCALE GENOMIC DNA]</scope>
    <source>
        <strain evidence="2">wild</strain>
    </source>
</reference>
<evidence type="ECO:0000313" key="2">
    <source>
        <dbReference type="Proteomes" id="UP000507470"/>
    </source>
</evidence>
<name>A0A6J8D7Y4_MYTCO</name>
<accession>A0A6J8D7Y4</accession>
<sequence>MEGNVYLQYDRKANADLQYHRKRDTCLHNMHNDRKGNGYGREDLQNDREGNGYLQYHREGDIYLQNFLPRLSGRKWILRVSQGMGYIIIEQHEGVFTVSQNDTKRKGYLQYHRERDLYLQNDRKGSTYGMTGNGMDTNCITGKVIYTYRMTAGKAMIFTESQGMGYIIT</sequence>
<keyword evidence="2" id="KW-1185">Reference proteome</keyword>
<dbReference type="Proteomes" id="UP000507470">
    <property type="component" value="Unassembled WGS sequence"/>
</dbReference>
<gene>
    <name evidence="1" type="ORF">MCOR_37135</name>
</gene>
<organism evidence="1 2">
    <name type="scientific">Mytilus coruscus</name>
    <name type="common">Sea mussel</name>
    <dbReference type="NCBI Taxonomy" id="42192"/>
    <lineage>
        <taxon>Eukaryota</taxon>
        <taxon>Metazoa</taxon>
        <taxon>Spiralia</taxon>
        <taxon>Lophotrochozoa</taxon>
        <taxon>Mollusca</taxon>
        <taxon>Bivalvia</taxon>
        <taxon>Autobranchia</taxon>
        <taxon>Pteriomorphia</taxon>
        <taxon>Mytilida</taxon>
        <taxon>Mytiloidea</taxon>
        <taxon>Mytilidae</taxon>
        <taxon>Mytilinae</taxon>
        <taxon>Mytilus</taxon>
    </lineage>
</organism>
<proteinExistence type="predicted"/>
<dbReference type="EMBL" id="CACVKT020006708">
    <property type="protein sequence ID" value="CAC5403230.1"/>
    <property type="molecule type" value="Genomic_DNA"/>
</dbReference>